<keyword evidence="1" id="KW-0614">Plasmid</keyword>
<geneLocation type="plasmid" evidence="1 2">
    <name>unnamed4</name>
</geneLocation>
<reference evidence="1 2" key="1">
    <citation type="submission" date="2023-10" db="EMBL/GenBank/DDBJ databases">
        <title>Eight complete genome sequences of bacteria isolated from laboratory stock of Giant Kelp gametophytes.</title>
        <authorList>
            <person name="Tolentino B."/>
            <person name="Nuzhdin S."/>
        </authorList>
    </citation>
    <scope>NUCLEOTIDE SEQUENCE [LARGE SCALE GENOMIC DNA]</scope>
    <source>
        <strain evidence="1 2">LC.270.F.C4</strain>
        <plasmid evidence="1 2">unnamed4</plasmid>
    </source>
</reference>
<protein>
    <recommendedName>
        <fullName evidence="3">Transposase</fullName>
    </recommendedName>
</protein>
<proteinExistence type="predicted"/>
<accession>A0ABZ0HLF4</accession>
<dbReference type="EMBL" id="CP136707">
    <property type="protein sequence ID" value="WOI35489.1"/>
    <property type="molecule type" value="Genomic_DNA"/>
</dbReference>
<dbReference type="Proteomes" id="UP001302666">
    <property type="component" value="Plasmid unnamed4"/>
</dbReference>
<gene>
    <name evidence="1" type="ORF">R1T40_21340</name>
</gene>
<organism evidence="1 2">
    <name type="scientific">Tritonibacter scottomollicae</name>
    <name type="common">Epibacterium scottomollicae</name>
    <dbReference type="NCBI Taxonomy" id="483013"/>
    <lineage>
        <taxon>Bacteria</taxon>
        <taxon>Pseudomonadati</taxon>
        <taxon>Pseudomonadota</taxon>
        <taxon>Alphaproteobacteria</taxon>
        <taxon>Rhodobacterales</taxon>
        <taxon>Paracoccaceae</taxon>
        <taxon>Tritonibacter</taxon>
    </lineage>
</organism>
<evidence type="ECO:0000313" key="2">
    <source>
        <dbReference type="Proteomes" id="UP001302666"/>
    </source>
</evidence>
<keyword evidence="2" id="KW-1185">Reference proteome</keyword>
<sequence>MAAFPSAMQQWFVAAQQVSMLRARAEQIWRCRNGLILWKNSVLLAQKAAL</sequence>
<dbReference type="RefSeq" id="WP_317387152.1">
    <property type="nucleotide sequence ID" value="NZ_CP136707.1"/>
</dbReference>
<name>A0ABZ0HLF4_TRISK</name>
<evidence type="ECO:0000313" key="1">
    <source>
        <dbReference type="EMBL" id="WOI35489.1"/>
    </source>
</evidence>
<evidence type="ECO:0008006" key="3">
    <source>
        <dbReference type="Google" id="ProtNLM"/>
    </source>
</evidence>